<organism evidence="2 3">
    <name type="scientific">Hirundo rustica rustica</name>
    <dbReference type="NCBI Taxonomy" id="333673"/>
    <lineage>
        <taxon>Eukaryota</taxon>
        <taxon>Metazoa</taxon>
        <taxon>Chordata</taxon>
        <taxon>Craniata</taxon>
        <taxon>Vertebrata</taxon>
        <taxon>Euteleostomi</taxon>
        <taxon>Archelosauria</taxon>
        <taxon>Archosauria</taxon>
        <taxon>Dinosauria</taxon>
        <taxon>Saurischia</taxon>
        <taxon>Theropoda</taxon>
        <taxon>Coelurosauria</taxon>
        <taxon>Aves</taxon>
        <taxon>Neognathae</taxon>
        <taxon>Neoaves</taxon>
        <taxon>Telluraves</taxon>
        <taxon>Australaves</taxon>
        <taxon>Passeriformes</taxon>
        <taxon>Sylvioidea</taxon>
        <taxon>Hirundinidae</taxon>
        <taxon>Hirundo</taxon>
    </lineage>
</organism>
<feature type="compositionally biased region" description="Polar residues" evidence="1">
    <location>
        <begin position="124"/>
        <end position="140"/>
    </location>
</feature>
<dbReference type="STRING" id="333673.A0A3M0JCN5"/>
<dbReference type="EMBL" id="QRBI01000225">
    <property type="protein sequence ID" value="RMB92466.1"/>
    <property type="molecule type" value="Genomic_DNA"/>
</dbReference>
<sequence>MSGWSHSKSYSQWLQVEMSVRSVPQRSVLLPELLNISINDMDRGMEGTLSKLTDNTKLFGAVNTLEGMDAIQTDLGKFKGLACAKFKFSKAKCNVLYLGQSNPRHKYRLSREKIGGSYKKKDSGNCSSPAMHPSQTSKPNVSWAVSKAAWTAG</sequence>
<dbReference type="OrthoDB" id="10447822at2759"/>
<evidence type="ECO:0000313" key="3">
    <source>
        <dbReference type="Proteomes" id="UP000269221"/>
    </source>
</evidence>
<evidence type="ECO:0000256" key="1">
    <source>
        <dbReference type="SAM" id="MobiDB-lite"/>
    </source>
</evidence>
<name>A0A3M0JCN5_HIRRU</name>
<keyword evidence="3" id="KW-1185">Reference proteome</keyword>
<comment type="caution">
    <text evidence="2">The sequence shown here is derived from an EMBL/GenBank/DDBJ whole genome shotgun (WGS) entry which is preliminary data.</text>
</comment>
<dbReference type="AlphaFoldDB" id="A0A3M0JCN5"/>
<reference evidence="2 3" key="1">
    <citation type="submission" date="2018-07" db="EMBL/GenBank/DDBJ databases">
        <title>A high quality draft genome assembly of the barn swallow (H. rustica rustica).</title>
        <authorList>
            <person name="Formenti G."/>
            <person name="Chiara M."/>
            <person name="Poveda L."/>
            <person name="Francoijs K.-J."/>
            <person name="Bonisoli-Alquati A."/>
            <person name="Canova L."/>
            <person name="Gianfranceschi L."/>
            <person name="Horner D.S."/>
            <person name="Saino N."/>
        </authorList>
    </citation>
    <scope>NUCLEOTIDE SEQUENCE [LARGE SCALE GENOMIC DNA]</scope>
    <source>
        <strain evidence="2">Chelidonia</strain>
        <tissue evidence="2">Blood</tissue>
    </source>
</reference>
<feature type="region of interest" description="Disordered" evidence="1">
    <location>
        <begin position="113"/>
        <end position="140"/>
    </location>
</feature>
<proteinExistence type="predicted"/>
<accession>A0A3M0JCN5</accession>
<feature type="compositionally biased region" description="Basic and acidic residues" evidence="1">
    <location>
        <begin position="113"/>
        <end position="123"/>
    </location>
</feature>
<evidence type="ECO:0000313" key="2">
    <source>
        <dbReference type="EMBL" id="RMB92466.1"/>
    </source>
</evidence>
<protein>
    <submittedName>
        <fullName evidence="2">Uncharacterized protein</fullName>
    </submittedName>
</protein>
<dbReference type="Proteomes" id="UP000269221">
    <property type="component" value="Unassembled WGS sequence"/>
</dbReference>
<gene>
    <name evidence="2" type="ORF">DUI87_31108</name>
</gene>